<evidence type="ECO:0000256" key="5">
    <source>
        <dbReference type="ARBA" id="ARBA00022741"/>
    </source>
</evidence>
<evidence type="ECO:0000256" key="3">
    <source>
        <dbReference type="ARBA" id="ARBA00022553"/>
    </source>
</evidence>
<feature type="transmembrane region" description="Helical" evidence="9">
    <location>
        <begin position="115"/>
        <end position="134"/>
    </location>
</feature>
<feature type="domain" description="DUF7134" evidence="11">
    <location>
        <begin position="13"/>
        <end position="165"/>
    </location>
</feature>
<dbReference type="Gene3D" id="1.20.5.1930">
    <property type="match status" value="1"/>
</dbReference>
<dbReference type="Proteomes" id="UP000017746">
    <property type="component" value="Chromosome"/>
</dbReference>
<feature type="transmembrane region" description="Helical" evidence="9">
    <location>
        <begin position="21"/>
        <end position="39"/>
    </location>
</feature>
<dbReference type="EC" id="2.7.13.3" evidence="2"/>
<feature type="domain" description="Signal transduction histidine kinase subgroup 3 dimerisation and phosphoacceptor" evidence="10">
    <location>
        <begin position="193"/>
        <end position="259"/>
    </location>
</feature>
<organism evidence="12 13">
    <name type="scientific">Actinoplanes friuliensis DSM 7358</name>
    <dbReference type="NCBI Taxonomy" id="1246995"/>
    <lineage>
        <taxon>Bacteria</taxon>
        <taxon>Bacillati</taxon>
        <taxon>Actinomycetota</taxon>
        <taxon>Actinomycetes</taxon>
        <taxon>Micromonosporales</taxon>
        <taxon>Micromonosporaceae</taxon>
        <taxon>Actinoplanes</taxon>
    </lineage>
</organism>
<proteinExistence type="predicted"/>
<evidence type="ECO:0000256" key="1">
    <source>
        <dbReference type="ARBA" id="ARBA00000085"/>
    </source>
</evidence>
<dbReference type="PANTHER" id="PTHR24421">
    <property type="entry name" value="NITRATE/NITRITE SENSOR PROTEIN NARX-RELATED"/>
    <property type="match status" value="1"/>
</dbReference>
<evidence type="ECO:0000256" key="9">
    <source>
        <dbReference type="SAM" id="Phobius"/>
    </source>
</evidence>
<reference evidence="12 13" key="1">
    <citation type="journal article" date="2014" name="J. Biotechnol.">
        <title>Complete genome sequence of the actinobacterium Actinoplanes friuliensis HAG 010964, producer of the lipopeptide antibiotic friulimycin.</title>
        <authorList>
            <person name="Ruckert C."/>
            <person name="Szczepanowski R."/>
            <person name="Albersmeier A."/>
            <person name="Goesmann A."/>
            <person name="Fischer N."/>
            <person name="Steinkamper A."/>
            <person name="Puhler A."/>
            <person name="Biener R."/>
            <person name="Schwartz D."/>
            <person name="Kalinowski J."/>
        </authorList>
    </citation>
    <scope>NUCLEOTIDE SEQUENCE [LARGE SCALE GENOMIC DNA]</scope>
    <source>
        <strain evidence="12 13">DSM 7358</strain>
    </source>
</reference>
<evidence type="ECO:0000256" key="8">
    <source>
        <dbReference type="ARBA" id="ARBA00023012"/>
    </source>
</evidence>
<dbReference type="GO" id="GO:0046983">
    <property type="term" value="F:protein dimerization activity"/>
    <property type="evidence" value="ECO:0007669"/>
    <property type="project" value="InterPro"/>
</dbReference>
<keyword evidence="13" id="KW-1185">Reference proteome</keyword>
<evidence type="ECO:0000256" key="6">
    <source>
        <dbReference type="ARBA" id="ARBA00022777"/>
    </source>
</evidence>
<dbReference type="InterPro" id="IPR011712">
    <property type="entry name" value="Sig_transdc_His_kin_sub3_dim/P"/>
</dbReference>
<evidence type="ECO:0000256" key="2">
    <source>
        <dbReference type="ARBA" id="ARBA00012438"/>
    </source>
</evidence>
<dbReference type="Pfam" id="PF23539">
    <property type="entry name" value="DUF7134"/>
    <property type="match status" value="1"/>
</dbReference>
<dbReference type="GO" id="GO:0000155">
    <property type="term" value="F:phosphorelay sensor kinase activity"/>
    <property type="evidence" value="ECO:0007669"/>
    <property type="project" value="InterPro"/>
</dbReference>
<keyword evidence="9" id="KW-1133">Transmembrane helix</keyword>
<dbReference type="PANTHER" id="PTHR24421:SF10">
    <property type="entry name" value="NITRATE_NITRITE SENSOR PROTEIN NARQ"/>
    <property type="match status" value="1"/>
</dbReference>
<evidence type="ECO:0000259" key="11">
    <source>
        <dbReference type="Pfam" id="PF23539"/>
    </source>
</evidence>
<dbReference type="OrthoDB" id="227596at2"/>
<dbReference type="EMBL" id="CP006272">
    <property type="protein sequence ID" value="AGZ41243.1"/>
    <property type="molecule type" value="Genomic_DNA"/>
</dbReference>
<keyword evidence="5" id="KW-0547">Nucleotide-binding</keyword>
<keyword evidence="6 12" id="KW-0418">Kinase</keyword>
<sequence length="398" mass="42353">MALSNTRLLRAWAAAARHPQVVDTLLGVLVGVLSLLSVLSGPRSIPGRSLTALDVLIAAVAALLVALRRWRPVAVLVVVTVAAAWARIDGGEVYVLTAVSVVSAYTVASRRRRTIAWTAGAAAALVVYLAAVLFDGQLWDSSESLEDLAWMGMAVAIGDAVRTRRAYVAAVEERAVRAEQSRDEEARRRVAEERLRIARELHDIVAHHIALINVQAEVASHVLREEPDQAEQALTHVRKSVRTVLEELSAVLTVLRQADDPEPSTEPVPGLARLGGLLDSVAAAGLRVAHQQEGEARPLPSAVDLAAYRIVQESLTNVRKHGRDPNAQVRLTYTPEGLTITVENRAGTATGAHPGHGLTGMRERAASVGGTLDAGPGAGGRFAVCAFLPASVSQEVLR</sequence>
<dbReference type="GO" id="GO:0005524">
    <property type="term" value="F:ATP binding"/>
    <property type="evidence" value="ECO:0007669"/>
    <property type="project" value="UniProtKB-KW"/>
</dbReference>
<evidence type="ECO:0000313" key="13">
    <source>
        <dbReference type="Proteomes" id="UP000017746"/>
    </source>
</evidence>
<dbReference type="Pfam" id="PF07730">
    <property type="entry name" value="HisKA_3"/>
    <property type="match status" value="1"/>
</dbReference>
<keyword evidence="3" id="KW-0597">Phosphoprotein</keyword>
<dbReference type="HOGENOM" id="CLU_000445_20_1_11"/>
<keyword evidence="7" id="KW-0067">ATP-binding</keyword>
<gene>
    <name evidence="12" type="ORF">AFR_14805</name>
</gene>
<comment type="catalytic activity">
    <reaction evidence="1">
        <text>ATP + protein L-histidine = ADP + protein N-phospho-L-histidine.</text>
        <dbReference type="EC" id="2.7.13.3"/>
    </reaction>
</comment>
<dbReference type="eggNOG" id="COG4585">
    <property type="taxonomic scope" value="Bacteria"/>
</dbReference>
<dbReference type="KEGG" id="afs:AFR_14805"/>
<dbReference type="InterPro" id="IPR036890">
    <property type="entry name" value="HATPase_C_sf"/>
</dbReference>
<keyword evidence="9" id="KW-0812">Transmembrane</keyword>
<protein>
    <recommendedName>
        <fullName evidence="2">histidine kinase</fullName>
        <ecNumber evidence="2">2.7.13.3</ecNumber>
    </recommendedName>
</protein>
<dbReference type="CDD" id="cd16917">
    <property type="entry name" value="HATPase_UhpB-NarQ-NarX-like"/>
    <property type="match status" value="1"/>
</dbReference>
<evidence type="ECO:0000256" key="7">
    <source>
        <dbReference type="ARBA" id="ARBA00022840"/>
    </source>
</evidence>
<dbReference type="Gene3D" id="3.30.565.10">
    <property type="entry name" value="Histidine kinase-like ATPase, C-terminal domain"/>
    <property type="match status" value="1"/>
</dbReference>
<keyword evidence="4" id="KW-0808">Transferase</keyword>
<dbReference type="InterPro" id="IPR050482">
    <property type="entry name" value="Sensor_HK_TwoCompSys"/>
</dbReference>
<keyword evidence="8" id="KW-0902">Two-component regulatory system</keyword>
<evidence type="ECO:0000256" key="4">
    <source>
        <dbReference type="ARBA" id="ARBA00022679"/>
    </source>
</evidence>
<dbReference type="PATRIC" id="fig|1246995.3.peg.3006"/>
<evidence type="ECO:0000313" key="12">
    <source>
        <dbReference type="EMBL" id="AGZ41243.1"/>
    </source>
</evidence>
<dbReference type="RefSeq" id="WP_023361302.1">
    <property type="nucleotide sequence ID" value="NC_022657.1"/>
</dbReference>
<dbReference type="InterPro" id="IPR055558">
    <property type="entry name" value="DUF7134"/>
</dbReference>
<evidence type="ECO:0000259" key="10">
    <source>
        <dbReference type="Pfam" id="PF07730"/>
    </source>
</evidence>
<keyword evidence="9" id="KW-0472">Membrane</keyword>
<name>U5VW74_9ACTN</name>
<dbReference type="GO" id="GO:0016020">
    <property type="term" value="C:membrane"/>
    <property type="evidence" value="ECO:0007669"/>
    <property type="project" value="InterPro"/>
</dbReference>
<dbReference type="AlphaFoldDB" id="U5VW74"/>
<dbReference type="STRING" id="1246995.AFR_14805"/>
<dbReference type="SUPFAM" id="SSF55874">
    <property type="entry name" value="ATPase domain of HSP90 chaperone/DNA topoisomerase II/histidine kinase"/>
    <property type="match status" value="1"/>
</dbReference>
<feature type="transmembrane region" description="Helical" evidence="9">
    <location>
        <begin position="45"/>
        <end position="65"/>
    </location>
</feature>
<accession>U5VW74</accession>